<keyword evidence="3" id="KW-1185">Reference proteome</keyword>
<feature type="compositionally biased region" description="Low complexity" evidence="1">
    <location>
        <begin position="195"/>
        <end position="204"/>
    </location>
</feature>
<evidence type="ECO:0000256" key="1">
    <source>
        <dbReference type="SAM" id="MobiDB-lite"/>
    </source>
</evidence>
<gene>
    <name evidence="2" type="ORF">AHOG_04380</name>
</gene>
<dbReference type="AlphaFoldDB" id="A0A221VY99"/>
<dbReference type="Proteomes" id="UP000204221">
    <property type="component" value="Chromosome"/>
</dbReference>
<feature type="compositionally biased region" description="Basic and acidic residues" evidence="1">
    <location>
        <begin position="8"/>
        <end position="19"/>
    </location>
</feature>
<feature type="compositionally biased region" description="Basic residues" evidence="1">
    <location>
        <begin position="31"/>
        <end position="44"/>
    </location>
</feature>
<name>A0A221VY99_9PSEU</name>
<accession>A0A221VY99</accession>
<evidence type="ECO:0000313" key="3">
    <source>
        <dbReference type="Proteomes" id="UP000204221"/>
    </source>
</evidence>
<feature type="compositionally biased region" description="Low complexity" evidence="1">
    <location>
        <begin position="263"/>
        <end position="282"/>
    </location>
</feature>
<evidence type="ECO:0000313" key="2">
    <source>
        <dbReference type="EMBL" id="ASO18532.1"/>
    </source>
</evidence>
<organism evidence="2 3">
    <name type="scientific">Actinoalloteichus hoggarensis</name>
    <dbReference type="NCBI Taxonomy" id="1470176"/>
    <lineage>
        <taxon>Bacteria</taxon>
        <taxon>Bacillati</taxon>
        <taxon>Actinomycetota</taxon>
        <taxon>Actinomycetes</taxon>
        <taxon>Pseudonocardiales</taxon>
        <taxon>Pseudonocardiaceae</taxon>
        <taxon>Actinoalloteichus</taxon>
    </lineage>
</organism>
<protein>
    <submittedName>
        <fullName evidence="2">Uncharacterized protein</fullName>
    </submittedName>
</protein>
<proteinExistence type="predicted"/>
<sequence>MLGPRPDPSIRGRSRDHTTIARPPSSQLRAIRSRPARRARPDRRVHRLRRGIASGKGADTRSRRGIRQRAAIAVDQTSSHGTTGSTIRRSTVWCSVVEPCSIPTSARNGILFAFSGRRHAASRWPAESLGADSCHGISVTSRPGPGVPRPRPRDARRTTDHDHADRGSHVAAASAVHREPDAGSRYPAAGGGARGRPSVPRAGRQALPAWPMPIESGVAKARLDRPRSRRSISARGTSAPAWPRRRPRPRGDRRSALPRPESVPRWPVPRSTRSTRRPGATP</sequence>
<feature type="compositionally biased region" description="Basic and acidic residues" evidence="1">
    <location>
        <begin position="151"/>
        <end position="168"/>
    </location>
</feature>
<feature type="region of interest" description="Disordered" evidence="1">
    <location>
        <begin position="128"/>
        <end position="282"/>
    </location>
</feature>
<dbReference type="EMBL" id="CP022521">
    <property type="protein sequence ID" value="ASO18532.1"/>
    <property type="molecule type" value="Genomic_DNA"/>
</dbReference>
<feature type="region of interest" description="Disordered" evidence="1">
    <location>
        <begin position="1"/>
        <end position="44"/>
    </location>
</feature>
<dbReference type="KEGG" id="ahg:AHOG_04380"/>
<reference evidence="2 3" key="1">
    <citation type="submission" date="2017-07" db="EMBL/GenBank/DDBJ databases">
        <title>Complete genome sequence of Actinoalloteichus hoggarensis DSM 45943, type strain of Actinoalloteichus hoggarensis.</title>
        <authorList>
            <person name="Ruckert C."/>
            <person name="Nouioui I."/>
            <person name="Willmese J."/>
            <person name="van Wezel G."/>
            <person name="Klenk H.-P."/>
            <person name="Kalinowski J."/>
            <person name="Zotchev S.B."/>
        </authorList>
    </citation>
    <scope>NUCLEOTIDE SEQUENCE [LARGE SCALE GENOMIC DNA]</scope>
    <source>
        <strain evidence="2 3">DSM 45943</strain>
    </source>
</reference>